<dbReference type="AlphaFoldDB" id="A0A646P5I3"/>
<dbReference type="EMBL" id="VOIX01000012">
    <property type="protein sequence ID" value="MRJ23661.1"/>
    <property type="molecule type" value="Genomic_DNA"/>
</dbReference>
<name>A0A646P5I3_9PSED</name>
<organism evidence="1 2">
    <name type="scientific">Pseudomonas haemolytica</name>
    <dbReference type="NCBI Taxonomy" id="2600065"/>
    <lineage>
        <taxon>Bacteria</taxon>
        <taxon>Pseudomonadati</taxon>
        <taxon>Pseudomonadota</taxon>
        <taxon>Gammaproteobacteria</taxon>
        <taxon>Pseudomonadales</taxon>
        <taxon>Pseudomonadaceae</taxon>
        <taxon>Pseudomonas</taxon>
    </lineage>
</organism>
<proteinExistence type="predicted"/>
<comment type="caution">
    <text evidence="1">The sequence shown here is derived from an EMBL/GenBank/DDBJ whole genome shotgun (WGS) entry which is preliminary data.</text>
</comment>
<gene>
    <name evidence="1" type="ORF">FRT60_25565</name>
</gene>
<accession>A0A646P5I3</accession>
<dbReference type="Proteomes" id="UP000432048">
    <property type="component" value="Unassembled WGS sequence"/>
</dbReference>
<evidence type="ECO:0000313" key="2">
    <source>
        <dbReference type="Proteomes" id="UP000432048"/>
    </source>
</evidence>
<sequence length="250" mass="27097">MSTEQQLAAVVSAANSLTNVVTGKVGEIDRAVADARRAYDAQLLDLKSRLPRLAVTKNFNLYPSADGKLIENWGIHGEVTCTKLRSITTVSQAAGRPQADVDFMLQIQADVREQFPGFDIRASEYWRTIVNVWQMKWATADVSPWLAFPYTVDTALANGTGAVPLNSYITMGAFVRVVEGGIAGAWSYGAEKGKWRWCSTVVSPSELFGAYYHLHPMRTSASGVVEVMLAGACTGVVTNPGDWGTMLALS</sequence>
<protein>
    <submittedName>
        <fullName evidence="1">Uncharacterized protein</fullName>
    </submittedName>
</protein>
<dbReference type="RefSeq" id="WP_034118377.1">
    <property type="nucleotide sequence ID" value="NZ_VOIX01000012.1"/>
</dbReference>
<evidence type="ECO:0000313" key="1">
    <source>
        <dbReference type="EMBL" id="MRJ23661.1"/>
    </source>
</evidence>
<reference evidence="1 2" key="1">
    <citation type="submission" date="2019-08" db="EMBL/GenBank/DDBJ databases">
        <title>Pseudomonas haemolytica sp. nov. isolated from raw milk and skim milk concentrate.</title>
        <authorList>
            <person name="Hofmann K."/>
            <person name="Huptas C."/>
            <person name="Doll E."/>
            <person name="Scherer S."/>
            <person name="Wenning M."/>
        </authorList>
    </citation>
    <scope>NUCLEOTIDE SEQUENCE [LARGE SCALE GENOMIC DNA]</scope>
    <source>
        <strain evidence="1 2">DSM 108988</strain>
    </source>
</reference>